<dbReference type="InterPro" id="IPR016024">
    <property type="entry name" value="ARM-type_fold"/>
</dbReference>
<dbReference type="SUPFAM" id="SSF48371">
    <property type="entry name" value="ARM repeat"/>
    <property type="match status" value="1"/>
</dbReference>
<keyword evidence="2" id="KW-1185">Reference proteome</keyword>
<name>A0ABS6YQA9_9ACTN</name>
<dbReference type="Proteomes" id="UP001197114">
    <property type="component" value="Unassembled WGS sequence"/>
</dbReference>
<dbReference type="Gene3D" id="1.25.10.10">
    <property type="entry name" value="Leucine-rich Repeat Variant"/>
    <property type="match status" value="1"/>
</dbReference>
<evidence type="ECO:0008006" key="3">
    <source>
        <dbReference type="Google" id="ProtNLM"/>
    </source>
</evidence>
<proteinExistence type="predicted"/>
<protein>
    <recommendedName>
        <fullName evidence="3">PBS lyase</fullName>
    </recommendedName>
</protein>
<comment type="caution">
    <text evidence="1">The sequence shown here is derived from an EMBL/GenBank/DDBJ whole genome shotgun (WGS) entry which is preliminary data.</text>
</comment>
<sequence length="487" mass="52952">MFKKRREREQAELAELLRHPDRAVRAKAAADAAGSADVEWALRELARAVAREPYAESFSETVADGFAAALRRDPVVRERTERVFAEHLDDPEGLVRAWTELVAGLGGPPAVRDVGQDMADDMRERIVHLRGRGWTAEGIAGLGRPGDFARDLAFDIAVIVAALVVRRNEPLAPDEAQRVRSGIRTALAEALAHPPGGTERGDILVDLTQQPEEDSWTDRARLGLLFDEALALCGDEDADRRQLGVETLSDLLLFHGVFRPGPVGEALAGLASEPLDAVSLSELLHAYDVLHVGAPLDDPPVRLFLDGLRHDDARVRAAAADGLNPMAEGSALEAETVTALAGLLEHDTDDKVRAAAARALHGLDFAGESEARAAADALARAADSPVAEVRALSLRKALERGAPGAYDRLLRELESPDVHWAFLTQYTVVAENAEARLPADVRPRLMERLERLEASGWAERWDGEEDYPDEEDRAEILAALLEHLRGS</sequence>
<accession>A0ABS6YQA9</accession>
<dbReference type="InterPro" id="IPR011989">
    <property type="entry name" value="ARM-like"/>
</dbReference>
<dbReference type="EMBL" id="WMBF01000201">
    <property type="protein sequence ID" value="MBW5423569.1"/>
    <property type="molecule type" value="Genomic_DNA"/>
</dbReference>
<reference evidence="1 2" key="1">
    <citation type="submission" date="2019-11" db="EMBL/GenBank/DDBJ databases">
        <authorList>
            <person name="Ay H."/>
        </authorList>
    </citation>
    <scope>NUCLEOTIDE SEQUENCE [LARGE SCALE GENOMIC DNA]</scope>
    <source>
        <strain evidence="1 2">BG9H</strain>
    </source>
</reference>
<evidence type="ECO:0000313" key="2">
    <source>
        <dbReference type="Proteomes" id="UP001197114"/>
    </source>
</evidence>
<evidence type="ECO:0000313" key="1">
    <source>
        <dbReference type="EMBL" id="MBW5423569.1"/>
    </source>
</evidence>
<dbReference type="RefSeq" id="WP_219690048.1">
    <property type="nucleotide sequence ID" value="NZ_WMBF01000201.1"/>
</dbReference>
<gene>
    <name evidence="1" type="ORF">GKQ77_18720</name>
</gene>
<organism evidence="1 2">
    <name type="scientific">Streptomyces anatolicus</name>
    <dbReference type="NCBI Taxonomy" id="2675858"/>
    <lineage>
        <taxon>Bacteria</taxon>
        <taxon>Bacillati</taxon>
        <taxon>Actinomycetota</taxon>
        <taxon>Actinomycetes</taxon>
        <taxon>Kitasatosporales</taxon>
        <taxon>Streptomycetaceae</taxon>
        <taxon>Streptomyces</taxon>
    </lineage>
</organism>